<gene>
    <name evidence="3" type="ORF">CHIRRI_LOCUS13275</name>
</gene>
<organism evidence="3 4">
    <name type="scientific">Chironomus riparius</name>
    <dbReference type="NCBI Taxonomy" id="315576"/>
    <lineage>
        <taxon>Eukaryota</taxon>
        <taxon>Metazoa</taxon>
        <taxon>Ecdysozoa</taxon>
        <taxon>Arthropoda</taxon>
        <taxon>Hexapoda</taxon>
        <taxon>Insecta</taxon>
        <taxon>Pterygota</taxon>
        <taxon>Neoptera</taxon>
        <taxon>Endopterygota</taxon>
        <taxon>Diptera</taxon>
        <taxon>Nematocera</taxon>
        <taxon>Chironomoidea</taxon>
        <taxon>Chironomidae</taxon>
        <taxon>Chironominae</taxon>
        <taxon>Chironomus</taxon>
    </lineage>
</organism>
<dbReference type="OrthoDB" id="10251250at2759"/>
<dbReference type="InterPro" id="IPR032675">
    <property type="entry name" value="LRR_dom_sf"/>
</dbReference>
<keyword evidence="2" id="KW-0732">Signal</keyword>
<keyword evidence="4" id="KW-1185">Reference proteome</keyword>
<evidence type="ECO:0000313" key="3">
    <source>
        <dbReference type="EMBL" id="CAG9810462.1"/>
    </source>
</evidence>
<reference evidence="3" key="1">
    <citation type="submission" date="2022-01" db="EMBL/GenBank/DDBJ databases">
        <authorList>
            <person name="King R."/>
        </authorList>
    </citation>
    <scope>NUCLEOTIDE SEQUENCE</scope>
</reference>
<sequence>MMKIVFSLVCFMLSLSISTSSTNLACKYETTNYYKFGSLYHCNIVTALYITTQESAQIGAISGVHTALKTNDDVAGIYSYGKTIELFPRGFEKVFKNIKAITLGSSKIKEIYQEDLKPFPKLVYLYIPSSDIEVLEEGLFDFNLELQILGIEGTKVNHIDPNIFDKLTKLDHFWFQHVSCAATDYIYGSRTRVEEAIKNVKTRCISNEYLEHDANIKGLESEITILSSEEFKIKLENFEKSFKNSKFSKFRPLKSRFEALKSSKIDNSESSVSSDPKPNSDLEKCSSKPNSLSFMISELKDLTLDLKSSQCGLKDHLKGQIKESTTSSLNDITLKVNDIKSTSSQLLESQISAFTYLKLSQTDLKEAISILPSNIIDSLIKNLKSSHDDARILQYEIKGSVSDMESSLSGLKTFQNDVKVALIKLKTTQNEIKISIDELKVGNSENSDGSSTVCGGKSGNLERLESQFGDIKAENAENFKNIQKELTNKLHKMSINFDEKVKGIESRIMKKIEEVLDEKLGKLLNAKL</sequence>
<evidence type="ECO:0000256" key="2">
    <source>
        <dbReference type="SAM" id="SignalP"/>
    </source>
</evidence>
<dbReference type="AlphaFoldDB" id="A0A9N9S6V2"/>
<dbReference type="Gene3D" id="3.80.10.10">
    <property type="entry name" value="Ribonuclease Inhibitor"/>
    <property type="match status" value="1"/>
</dbReference>
<protein>
    <submittedName>
        <fullName evidence="3">Uncharacterized protein</fullName>
    </submittedName>
</protein>
<accession>A0A9N9S6V2</accession>
<feature type="signal peptide" evidence="2">
    <location>
        <begin position="1"/>
        <end position="16"/>
    </location>
</feature>
<dbReference type="Proteomes" id="UP001153620">
    <property type="component" value="Chromosome 4"/>
</dbReference>
<evidence type="ECO:0000313" key="4">
    <source>
        <dbReference type="Proteomes" id="UP001153620"/>
    </source>
</evidence>
<reference evidence="3" key="2">
    <citation type="submission" date="2022-10" db="EMBL/GenBank/DDBJ databases">
        <authorList>
            <consortium name="ENA_rothamsted_submissions"/>
            <consortium name="culmorum"/>
            <person name="King R."/>
        </authorList>
    </citation>
    <scope>NUCLEOTIDE SEQUENCE</scope>
</reference>
<name>A0A9N9S6V2_9DIPT</name>
<feature type="region of interest" description="Disordered" evidence="1">
    <location>
        <begin position="267"/>
        <end position="287"/>
    </location>
</feature>
<feature type="compositionally biased region" description="Polar residues" evidence="1">
    <location>
        <begin position="268"/>
        <end position="277"/>
    </location>
</feature>
<feature type="chain" id="PRO_5040370767" evidence="2">
    <location>
        <begin position="17"/>
        <end position="528"/>
    </location>
</feature>
<proteinExistence type="predicted"/>
<evidence type="ECO:0000256" key="1">
    <source>
        <dbReference type="SAM" id="MobiDB-lite"/>
    </source>
</evidence>
<dbReference type="EMBL" id="OU895880">
    <property type="protein sequence ID" value="CAG9810462.1"/>
    <property type="molecule type" value="Genomic_DNA"/>
</dbReference>
<dbReference type="SUPFAM" id="SSF52058">
    <property type="entry name" value="L domain-like"/>
    <property type="match status" value="1"/>
</dbReference>